<dbReference type="InterPro" id="IPR011068">
    <property type="entry name" value="NuclTrfase_I-like_C"/>
</dbReference>
<dbReference type="SUPFAM" id="SSF81631">
    <property type="entry name" value="PAP/OAS1 substrate-binding domain"/>
    <property type="match status" value="1"/>
</dbReference>
<feature type="domain" description="tRNA nucleotidyltransferase substrate binding" evidence="11">
    <location>
        <begin position="153"/>
        <end position="262"/>
    </location>
</feature>
<feature type="domain" description="Polymerase nucleotidyl transferase" evidence="10">
    <location>
        <begin position="42"/>
        <end position="139"/>
    </location>
</feature>
<sequence length="379" mass="44349">MHNEQEIRKEVLRKVKLPEEEEIKLRSVVDTLLTLAQKEMEKREFEGDAILVGSVAKGTYLRNPDIDIFLRFPKELKKEDLKHLGLEIGKVIIPDGFAKYAEHPYWHGTYLGFEVDIVPCYRITSPDEKMSAVDRTPFHTEYVKRNLKEWQKDEVRLLKAFLKGIGAYGAEAKVQGFSGYLTELLILKYGDFISTLKNVANWRKKVYLHLEGEGEEFRDPVVFIDPVDPHRNAASAVSEEKKSLFIYASQRYLEEPSIKFFFPEKIKPLKREKILKLVEERGTYFYVISFPRPDMVEDNLYPQMRRTLEIFVNILRDFHPVNSLYQVTSSHVHFIIELERDLLPKVKKHCGPPVWHENSKNFLSRWRDGALRGPYIGGY</sequence>
<dbReference type="Gene3D" id="3.30.460.10">
    <property type="entry name" value="Beta Polymerase, domain 2"/>
    <property type="match status" value="1"/>
</dbReference>
<evidence type="ECO:0000256" key="2">
    <source>
        <dbReference type="ARBA" id="ARBA00022694"/>
    </source>
</evidence>
<keyword evidence="7" id="KW-0067">ATP-binding</keyword>
<dbReference type="PANTHER" id="PTHR39643:SF1">
    <property type="entry name" value="CCA-ADDING ENZYME"/>
    <property type="match status" value="1"/>
</dbReference>
<dbReference type="InterPro" id="IPR015329">
    <property type="entry name" value="tRNA_NucTransf2"/>
</dbReference>
<dbReference type="EMBL" id="DRTM01000048">
    <property type="protein sequence ID" value="HHE75617.1"/>
    <property type="molecule type" value="Genomic_DNA"/>
</dbReference>
<dbReference type="InterPro" id="IPR008229">
    <property type="entry name" value="CCA-adding_arc"/>
</dbReference>
<feature type="non-terminal residue" evidence="13">
    <location>
        <position position="379"/>
    </location>
</feature>
<evidence type="ECO:0000256" key="3">
    <source>
        <dbReference type="ARBA" id="ARBA00022695"/>
    </source>
</evidence>
<dbReference type="Pfam" id="PF21133">
    <property type="entry name" value="CAA_C"/>
    <property type="match status" value="1"/>
</dbReference>
<protein>
    <submittedName>
        <fullName evidence="13">CCA tRNA nucleotidyltransferase</fullName>
        <ecNumber evidence="13">2.7.7.72</ecNumber>
    </submittedName>
</protein>
<evidence type="ECO:0000256" key="5">
    <source>
        <dbReference type="ARBA" id="ARBA00022741"/>
    </source>
</evidence>
<gene>
    <name evidence="13" type="primary">cca</name>
    <name evidence="13" type="ORF">ENL31_00635</name>
</gene>
<evidence type="ECO:0000313" key="13">
    <source>
        <dbReference type="EMBL" id="HHE75617.1"/>
    </source>
</evidence>
<dbReference type="Proteomes" id="UP000886130">
    <property type="component" value="Unassembled WGS sequence"/>
</dbReference>
<dbReference type="GO" id="GO:0042245">
    <property type="term" value="P:RNA repair"/>
    <property type="evidence" value="ECO:0007669"/>
    <property type="project" value="UniProtKB-KW"/>
</dbReference>
<keyword evidence="1 13" id="KW-0808">Transferase</keyword>
<accession>A0A7J3T9I2</accession>
<evidence type="ECO:0000259" key="10">
    <source>
        <dbReference type="Pfam" id="PF01909"/>
    </source>
</evidence>
<dbReference type="EC" id="2.7.7.72" evidence="13"/>
<keyword evidence="3 13" id="KW-0548">Nucleotidyltransferase</keyword>
<evidence type="ECO:0000259" key="12">
    <source>
        <dbReference type="Pfam" id="PF21133"/>
    </source>
</evidence>
<dbReference type="NCBIfam" id="TIGR03671">
    <property type="entry name" value="cca_archaeal"/>
    <property type="match status" value="1"/>
</dbReference>
<dbReference type="AlphaFoldDB" id="A0A7J3T9I2"/>
<dbReference type="GO" id="GO:0001680">
    <property type="term" value="P:tRNA 3'-terminal CCA addition"/>
    <property type="evidence" value="ECO:0007669"/>
    <property type="project" value="InterPro"/>
</dbReference>
<keyword evidence="8" id="KW-0460">Magnesium</keyword>
<organism evidence="13">
    <name type="scientific">Candidatus Aciduliprofundum boonei</name>
    <dbReference type="NCBI Taxonomy" id="379547"/>
    <lineage>
        <taxon>Archaea</taxon>
        <taxon>Methanobacteriati</taxon>
        <taxon>Thermoplasmatota</taxon>
        <taxon>DHVE2 group</taxon>
        <taxon>Candidatus Aciduliprofundum</taxon>
    </lineage>
</organism>
<dbReference type="Pfam" id="PF09249">
    <property type="entry name" value="tRNA_NucTransf2"/>
    <property type="match status" value="1"/>
</dbReference>
<dbReference type="GO" id="GO:0003723">
    <property type="term" value="F:RNA binding"/>
    <property type="evidence" value="ECO:0007669"/>
    <property type="project" value="UniProtKB-KW"/>
</dbReference>
<evidence type="ECO:0000256" key="4">
    <source>
        <dbReference type="ARBA" id="ARBA00022723"/>
    </source>
</evidence>
<dbReference type="Pfam" id="PF01909">
    <property type="entry name" value="NTP_transf_2"/>
    <property type="match status" value="1"/>
</dbReference>
<dbReference type="InterPro" id="IPR048833">
    <property type="entry name" value="CAA_C"/>
</dbReference>
<dbReference type="GO" id="GO:0004810">
    <property type="term" value="F:CCA tRNA nucleotidyltransferase activity"/>
    <property type="evidence" value="ECO:0007669"/>
    <property type="project" value="UniProtKB-EC"/>
</dbReference>
<keyword evidence="2" id="KW-0819">tRNA processing</keyword>
<dbReference type="CDD" id="cd05400">
    <property type="entry name" value="NT_2-5OAS_ClassI-CCAase"/>
    <property type="match status" value="1"/>
</dbReference>
<evidence type="ECO:0000256" key="8">
    <source>
        <dbReference type="ARBA" id="ARBA00022842"/>
    </source>
</evidence>
<evidence type="ECO:0000256" key="9">
    <source>
        <dbReference type="ARBA" id="ARBA00022884"/>
    </source>
</evidence>
<keyword evidence="5" id="KW-0547">Nucleotide-binding</keyword>
<dbReference type="InterPro" id="IPR042090">
    <property type="entry name" value="CCA_tRNA_nucleotrans_2"/>
</dbReference>
<evidence type="ECO:0000256" key="6">
    <source>
        <dbReference type="ARBA" id="ARBA00022800"/>
    </source>
</evidence>
<dbReference type="PIRSF" id="PIRSF005335">
    <property type="entry name" value="CCA_arch"/>
    <property type="match status" value="1"/>
</dbReference>
<keyword evidence="9" id="KW-0694">RNA-binding</keyword>
<dbReference type="PANTHER" id="PTHR39643">
    <property type="entry name" value="CCA-ADDING ENZYME"/>
    <property type="match status" value="1"/>
</dbReference>
<dbReference type="Gene3D" id="1.10.1410.30">
    <property type="entry name" value="CCA tRNA nucleotidyltransferase, domain 2"/>
    <property type="match status" value="1"/>
</dbReference>
<dbReference type="GO" id="GO:0046872">
    <property type="term" value="F:metal ion binding"/>
    <property type="evidence" value="ECO:0007669"/>
    <property type="project" value="UniProtKB-KW"/>
</dbReference>
<proteinExistence type="inferred from homology"/>
<dbReference type="SUPFAM" id="SSF55003">
    <property type="entry name" value="PAP/Archaeal CCA-adding enzyme, C-terminal domain"/>
    <property type="match status" value="1"/>
</dbReference>
<feature type="domain" description="CCA-adding enzyme C-terminal" evidence="12">
    <location>
        <begin position="281"/>
        <end position="377"/>
    </location>
</feature>
<dbReference type="InterPro" id="IPR006116">
    <property type="entry name" value="NT_2-5OAS_ClassI-CCAase"/>
</dbReference>
<dbReference type="HAMAP" id="MF_01264">
    <property type="entry name" value="CCA_arch"/>
    <property type="match status" value="1"/>
</dbReference>
<keyword evidence="6" id="KW-0692">RNA repair</keyword>
<dbReference type="InterPro" id="IPR043519">
    <property type="entry name" value="NT_sf"/>
</dbReference>
<evidence type="ECO:0000259" key="11">
    <source>
        <dbReference type="Pfam" id="PF09249"/>
    </source>
</evidence>
<keyword evidence="4" id="KW-0479">Metal-binding</keyword>
<evidence type="ECO:0000256" key="7">
    <source>
        <dbReference type="ARBA" id="ARBA00022840"/>
    </source>
</evidence>
<comment type="caution">
    <text evidence="13">The sequence shown here is derived from an EMBL/GenBank/DDBJ whole genome shotgun (WGS) entry which is preliminary data.</text>
</comment>
<evidence type="ECO:0000256" key="1">
    <source>
        <dbReference type="ARBA" id="ARBA00022679"/>
    </source>
</evidence>
<dbReference type="SUPFAM" id="SSF81301">
    <property type="entry name" value="Nucleotidyltransferase"/>
    <property type="match status" value="1"/>
</dbReference>
<name>A0A7J3T9I2_9ARCH</name>
<dbReference type="Gene3D" id="3.30.70.590">
    <property type="entry name" value="Poly(A) polymerase predicted RNA binding domain"/>
    <property type="match status" value="1"/>
</dbReference>
<dbReference type="GO" id="GO:0005524">
    <property type="term" value="F:ATP binding"/>
    <property type="evidence" value="ECO:0007669"/>
    <property type="project" value="UniProtKB-KW"/>
</dbReference>
<dbReference type="InterPro" id="IPR002934">
    <property type="entry name" value="Polymerase_NTP_transf_dom"/>
</dbReference>
<reference evidence="13" key="1">
    <citation type="journal article" date="2020" name="mSystems">
        <title>Genome- and Community-Level Interaction Insights into Carbon Utilization and Element Cycling Functions of Hydrothermarchaeota in Hydrothermal Sediment.</title>
        <authorList>
            <person name="Zhou Z."/>
            <person name="Liu Y."/>
            <person name="Xu W."/>
            <person name="Pan J."/>
            <person name="Luo Z.H."/>
            <person name="Li M."/>
        </authorList>
    </citation>
    <scope>NUCLEOTIDE SEQUENCE [LARGE SCALE GENOMIC DNA]</scope>
    <source>
        <strain evidence="13">HyVt-85</strain>
    </source>
</reference>